<sequence>MKYVALGDSITAFRAGVKVYFEFLQELQEEFPFTEMINSGVGGWKTSDLLAHLDNKCLQYHPGLVTIMLGTNDHAVYKGKTEPDVSLAAYETNLRQIVQKIRDNGSIQAAPAEAPSVILMTPPFVATYMNVADTDVNQSRLLEYCHIVEKLSNELQTGFVDINSITGNGTDWDDQVFFEQFTADEDGCHLNTKGHSLIVPAIRAAIKEQLS</sequence>
<reference evidence="2 3" key="1">
    <citation type="submission" date="2021-03" db="EMBL/GenBank/DDBJ databases">
        <title>Genomic Encyclopedia of Type Strains, Phase IV (KMG-IV): sequencing the most valuable type-strain genomes for metagenomic binning, comparative biology and taxonomic classification.</title>
        <authorList>
            <person name="Goeker M."/>
        </authorList>
    </citation>
    <scope>NUCLEOTIDE SEQUENCE [LARGE SCALE GENOMIC DNA]</scope>
    <source>
        <strain evidence="2 3">DSM 26048</strain>
    </source>
</reference>
<organism evidence="2 3">
    <name type="scientific">Paenibacillus eucommiae</name>
    <dbReference type="NCBI Taxonomy" id="1355755"/>
    <lineage>
        <taxon>Bacteria</taxon>
        <taxon>Bacillati</taxon>
        <taxon>Bacillota</taxon>
        <taxon>Bacilli</taxon>
        <taxon>Bacillales</taxon>
        <taxon>Paenibacillaceae</taxon>
        <taxon>Paenibacillus</taxon>
    </lineage>
</organism>
<name>A0ABS4J0W3_9BACL</name>
<gene>
    <name evidence="2" type="ORF">J2Z66_005090</name>
</gene>
<dbReference type="Pfam" id="PF13472">
    <property type="entry name" value="Lipase_GDSL_2"/>
    <property type="match status" value="1"/>
</dbReference>
<keyword evidence="3" id="KW-1185">Reference proteome</keyword>
<dbReference type="RefSeq" id="WP_209975336.1">
    <property type="nucleotide sequence ID" value="NZ_JAGGLB010000019.1"/>
</dbReference>
<evidence type="ECO:0000313" key="2">
    <source>
        <dbReference type="EMBL" id="MBP1993468.1"/>
    </source>
</evidence>
<evidence type="ECO:0000313" key="3">
    <source>
        <dbReference type="Proteomes" id="UP001519287"/>
    </source>
</evidence>
<comment type="caution">
    <text evidence="2">The sequence shown here is derived from an EMBL/GenBank/DDBJ whole genome shotgun (WGS) entry which is preliminary data.</text>
</comment>
<dbReference type="Proteomes" id="UP001519287">
    <property type="component" value="Unassembled WGS sequence"/>
</dbReference>
<feature type="domain" description="SGNH hydrolase-type esterase" evidence="1">
    <location>
        <begin position="5"/>
        <end position="196"/>
    </location>
</feature>
<protein>
    <submittedName>
        <fullName evidence="2">Lysophospholipase L1-like esterase</fullName>
    </submittedName>
</protein>
<evidence type="ECO:0000259" key="1">
    <source>
        <dbReference type="Pfam" id="PF13472"/>
    </source>
</evidence>
<dbReference type="EMBL" id="JAGGLB010000019">
    <property type="protein sequence ID" value="MBP1993468.1"/>
    <property type="molecule type" value="Genomic_DNA"/>
</dbReference>
<dbReference type="SUPFAM" id="SSF52266">
    <property type="entry name" value="SGNH hydrolase"/>
    <property type="match status" value="1"/>
</dbReference>
<accession>A0ABS4J0W3</accession>
<dbReference type="InterPro" id="IPR036514">
    <property type="entry name" value="SGNH_hydro_sf"/>
</dbReference>
<proteinExistence type="predicted"/>
<dbReference type="PANTHER" id="PTHR14209">
    <property type="entry name" value="ISOAMYL ACETATE-HYDROLYZING ESTERASE 1"/>
    <property type="match status" value="1"/>
</dbReference>
<dbReference type="InterPro" id="IPR045136">
    <property type="entry name" value="Iah1-like"/>
</dbReference>
<dbReference type="Gene3D" id="3.40.50.1110">
    <property type="entry name" value="SGNH hydrolase"/>
    <property type="match status" value="1"/>
</dbReference>
<dbReference type="PANTHER" id="PTHR14209:SF19">
    <property type="entry name" value="ISOAMYL ACETATE-HYDROLYZING ESTERASE 1 HOMOLOG"/>
    <property type="match status" value="1"/>
</dbReference>
<dbReference type="InterPro" id="IPR013830">
    <property type="entry name" value="SGNH_hydro"/>
</dbReference>